<evidence type="ECO:0000313" key="4">
    <source>
        <dbReference type="Proteomes" id="UP000595437"/>
    </source>
</evidence>
<keyword evidence="2" id="KW-1133">Transmembrane helix</keyword>
<evidence type="ECO:0000256" key="2">
    <source>
        <dbReference type="SAM" id="Phobius"/>
    </source>
</evidence>
<accession>A0A7T8K0Y9</accession>
<evidence type="ECO:0000256" key="1">
    <source>
        <dbReference type="SAM" id="MobiDB-lite"/>
    </source>
</evidence>
<name>A0A7T8K0Y9_CALRO</name>
<feature type="compositionally biased region" description="Acidic residues" evidence="1">
    <location>
        <begin position="86"/>
        <end position="96"/>
    </location>
</feature>
<reference evidence="4" key="1">
    <citation type="submission" date="2021-01" db="EMBL/GenBank/DDBJ databases">
        <title>Caligus Genome Assembly.</title>
        <authorList>
            <person name="Gallardo-Escarate C."/>
        </authorList>
    </citation>
    <scope>NUCLEOTIDE SEQUENCE [LARGE SCALE GENOMIC DNA]</scope>
</reference>
<feature type="region of interest" description="Disordered" evidence="1">
    <location>
        <begin position="85"/>
        <end position="117"/>
    </location>
</feature>
<proteinExistence type="predicted"/>
<organism evidence="3 4">
    <name type="scientific">Caligus rogercresseyi</name>
    <name type="common">Sea louse</name>
    <dbReference type="NCBI Taxonomy" id="217165"/>
    <lineage>
        <taxon>Eukaryota</taxon>
        <taxon>Metazoa</taxon>
        <taxon>Ecdysozoa</taxon>
        <taxon>Arthropoda</taxon>
        <taxon>Crustacea</taxon>
        <taxon>Multicrustacea</taxon>
        <taxon>Hexanauplia</taxon>
        <taxon>Copepoda</taxon>
        <taxon>Siphonostomatoida</taxon>
        <taxon>Caligidae</taxon>
        <taxon>Caligus</taxon>
    </lineage>
</organism>
<dbReference type="AlphaFoldDB" id="A0A7T8K0Y9"/>
<dbReference type="Proteomes" id="UP000595437">
    <property type="component" value="Chromosome 10"/>
</dbReference>
<dbReference type="OrthoDB" id="6275838at2759"/>
<feature type="transmembrane region" description="Helical" evidence="2">
    <location>
        <begin position="128"/>
        <end position="150"/>
    </location>
</feature>
<dbReference type="EMBL" id="CP045899">
    <property type="protein sequence ID" value="QQP41501.1"/>
    <property type="molecule type" value="Genomic_DNA"/>
</dbReference>
<keyword evidence="2" id="KW-0812">Transmembrane</keyword>
<keyword evidence="2" id="KW-0472">Membrane</keyword>
<keyword evidence="4" id="KW-1185">Reference proteome</keyword>
<feature type="region of interest" description="Disordered" evidence="1">
    <location>
        <begin position="17"/>
        <end position="48"/>
    </location>
</feature>
<evidence type="ECO:0008006" key="5">
    <source>
        <dbReference type="Google" id="ProtNLM"/>
    </source>
</evidence>
<protein>
    <recommendedName>
        <fullName evidence="5">Syndecan</fullName>
    </recommendedName>
</protein>
<sequence>MGCCFLSIFPSFFIGNEDVPTQSTPSHTYYEGDEDDYSLHHSHNEEEEDDLATLIHPNRSVESSMLDHTTNFPQPTLFAIPGQLHEEEEDEVEEEGSDGKNLGYEGFDPNSEPADPPPVPTKTLPATMVLVIGIILGAFVAMILIVIIVLKMRTRVESAVKCESAEPPPAAPRYQFAPQMTTASWENRKRQRHRSLTGEMDSLTPVPSMGTALDSLGNQMALNLAKTNPFLEDVGRKEELKKSR</sequence>
<evidence type="ECO:0000313" key="3">
    <source>
        <dbReference type="EMBL" id="QQP41501.1"/>
    </source>
</evidence>
<gene>
    <name evidence="3" type="ORF">FKW44_015902</name>
</gene>